<comment type="caution">
    <text evidence="4">The sequence shown here is derived from an EMBL/GenBank/DDBJ whole genome shotgun (WGS) entry which is preliminary data.</text>
</comment>
<dbReference type="PANTHER" id="PTHR43362:SF1">
    <property type="entry name" value="MANNITOL DEHYDROGENASE 2-RELATED"/>
    <property type="match status" value="1"/>
</dbReference>
<sequence length="534" mass="59851">MKLTNTGLQNRSEWEEKGYVLPSFDRTSMIQKTKEHPTWVHFGAGNIFRIFPAALQQRLLSEGLGETGIIVGEGFDYQIIDEVYEKHDNLTLMVTLKSDGTIGKEVIASVAAAYKCDQQFSSEWEFFKKTFRSPSLQMASFTITEKGYALKRGDGSFHPAIEKDLQAGPAQNIMFLPRLTALMYERYLSGGGKLALVSMDNCSHNGEKLQNAVMTIAEAWEENGLVKKGFVSYLRKDVSFPWSMIDKITPRPDAKVAAMLKADGFEDTSMVITDKNTYTAAFVNAEESQYLVIEDDFPAGRPQLEKAGVYFTDRDTVNKVERMKVTTCLNPLHTTLAIYGCLLSHSLISEEMQDPQLKRMVEIIGYEEGMPVVTDPKILDPKAFIDEVLTVRFPNPFMPDTPQRIATDTSQKLAIRFGETIKSYLASDQLKVSDLKLIPLVFAGWLRYLMGLDDELNLFTPSPDPRLEEAQAYLKDITIGMKGPFPELKGLLKDESIWGVNLLGIGMADLVLSYFAELIAGKGAVRKTLLKYVK</sequence>
<dbReference type="GO" id="GO:0016616">
    <property type="term" value="F:oxidoreductase activity, acting on the CH-OH group of donors, NAD or NADP as acceptor"/>
    <property type="evidence" value="ECO:0007669"/>
    <property type="project" value="TreeGrafter"/>
</dbReference>
<dbReference type="SUPFAM" id="SSF51735">
    <property type="entry name" value="NAD(P)-binding Rossmann-fold domains"/>
    <property type="match status" value="1"/>
</dbReference>
<feature type="domain" description="Mannitol dehydrogenase C-terminal" evidence="3">
    <location>
        <begin position="317"/>
        <end position="472"/>
    </location>
</feature>
<dbReference type="RefSeq" id="WP_117329195.1">
    <property type="nucleotide sequence ID" value="NZ_QUWK01000002.1"/>
</dbReference>
<dbReference type="PANTHER" id="PTHR43362">
    <property type="entry name" value="MANNITOL DEHYDROGENASE DSF1-RELATED"/>
    <property type="match status" value="1"/>
</dbReference>
<dbReference type="InterPro" id="IPR013328">
    <property type="entry name" value="6PGD_dom2"/>
</dbReference>
<evidence type="ECO:0000256" key="1">
    <source>
        <dbReference type="ARBA" id="ARBA00023002"/>
    </source>
</evidence>
<evidence type="ECO:0000313" key="5">
    <source>
        <dbReference type="Proteomes" id="UP000264002"/>
    </source>
</evidence>
<accession>A0A372MK87</accession>
<name>A0A372MK87_9SPIR</name>
<proteinExistence type="predicted"/>
<evidence type="ECO:0000313" key="4">
    <source>
        <dbReference type="EMBL" id="RFU95798.1"/>
    </source>
</evidence>
<dbReference type="InterPro" id="IPR013131">
    <property type="entry name" value="Mannitol_DH_N"/>
</dbReference>
<evidence type="ECO:0000259" key="2">
    <source>
        <dbReference type="Pfam" id="PF01232"/>
    </source>
</evidence>
<dbReference type="InterPro" id="IPR008927">
    <property type="entry name" value="6-PGluconate_DH-like_C_sf"/>
</dbReference>
<feature type="domain" description="Mannitol dehydrogenase N-terminal" evidence="2">
    <location>
        <begin position="40"/>
        <end position="306"/>
    </location>
</feature>
<dbReference type="Proteomes" id="UP000264002">
    <property type="component" value="Unassembled WGS sequence"/>
</dbReference>
<dbReference type="Pfam" id="PF08125">
    <property type="entry name" value="Mannitol_dh_C"/>
    <property type="match status" value="1"/>
</dbReference>
<organism evidence="4 5">
    <name type="scientific">Sphaerochaeta halotolerans</name>
    <dbReference type="NCBI Taxonomy" id="2293840"/>
    <lineage>
        <taxon>Bacteria</taxon>
        <taxon>Pseudomonadati</taxon>
        <taxon>Spirochaetota</taxon>
        <taxon>Spirochaetia</taxon>
        <taxon>Spirochaetales</taxon>
        <taxon>Sphaerochaetaceae</taxon>
        <taxon>Sphaerochaeta</taxon>
    </lineage>
</organism>
<dbReference type="Gene3D" id="1.10.1040.10">
    <property type="entry name" value="N-(1-d-carboxylethyl)-l-norvaline Dehydrogenase, domain 2"/>
    <property type="match status" value="1"/>
</dbReference>
<dbReference type="Pfam" id="PF01232">
    <property type="entry name" value="Mannitol_dh"/>
    <property type="match status" value="1"/>
</dbReference>
<dbReference type="InterPro" id="IPR050988">
    <property type="entry name" value="Mannitol_DH/Oxidoreductase"/>
</dbReference>
<dbReference type="AlphaFoldDB" id="A0A372MK87"/>
<reference evidence="4 5" key="2">
    <citation type="submission" date="2018-09" db="EMBL/GenBank/DDBJ databases">
        <title>Genome of Sphaerochaeta halotolerans strain 4-11.</title>
        <authorList>
            <person name="Nazina T.N."/>
            <person name="Sokolova D.S."/>
        </authorList>
    </citation>
    <scope>NUCLEOTIDE SEQUENCE [LARGE SCALE GENOMIC DNA]</scope>
    <source>
        <strain evidence="4 5">4-11</strain>
    </source>
</reference>
<dbReference type="InterPro" id="IPR013118">
    <property type="entry name" value="Mannitol_DH_C"/>
</dbReference>
<keyword evidence="5" id="KW-1185">Reference proteome</keyword>
<dbReference type="Gene3D" id="3.40.50.720">
    <property type="entry name" value="NAD(P)-binding Rossmann-like Domain"/>
    <property type="match status" value="1"/>
</dbReference>
<keyword evidence="1" id="KW-0560">Oxidoreductase</keyword>
<protein>
    <submittedName>
        <fullName evidence="4">Mannitol dehydrogenase family protein</fullName>
    </submittedName>
</protein>
<dbReference type="EMBL" id="QUWK01000002">
    <property type="protein sequence ID" value="RFU95798.1"/>
    <property type="molecule type" value="Genomic_DNA"/>
</dbReference>
<evidence type="ECO:0000259" key="3">
    <source>
        <dbReference type="Pfam" id="PF08125"/>
    </source>
</evidence>
<dbReference type="SUPFAM" id="SSF48179">
    <property type="entry name" value="6-phosphogluconate dehydrogenase C-terminal domain-like"/>
    <property type="match status" value="1"/>
</dbReference>
<dbReference type="InterPro" id="IPR036291">
    <property type="entry name" value="NAD(P)-bd_dom_sf"/>
</dbReference>
<gene>
    <name evidence="4" type="ORF">DYP60_01985</name>
</gene>
<reference evidence="5" key="1">
    <citation type="submission" date="2018-08" db="EMBL/GenBank/DDBJ databases">
        <authorList>
            <person name="Grouzdev D.S."/>
            <person name="Krutkina M.S."/>
        </authorList>
    </citation>
    <scope>NUCLEOTIDE SEQUENCE [LARGE SCALE GENOMIC DNA]</scope>
    <source>
        <strain evidence="5">4-11</strain>
    </source>
</reference>